<accession>Q3S286</accession>
<dbReference type="GO" id="GO:1990904">
    <property type="term" value="C:ribonucleoprotein complex"/>
    <property type="evidence" value="ECO:0007669"/>
    <property type="project" value="UniProtKB-KW"/>
</dbReference>
<feature type="domain" description="Small ribosomal subunit protein uS3 C-terminal" evidence="4">
    <location>
        <begin position="240"/>
        <end position="304"/>
    </location>
</feature>
<evidence type="ECO:0000256" key="1">
    <source>
        <dbReference type="ARBA" id="ARBA00010761"/>
    </source>
</evidence>
<dbReference type="GO" id="GO:0006412">
    <property type="term" value="P:translation"/>
    <property type="evidence" value="ECO:0007669"/>
    <property type="project" value="InterPro"/>
</dbReference>
<reference evidence="5" key="3">
    <citation type="submission" date="2005-08" db="EMBL/GenBank/DDBJ databases">
        <authorList>
            <person name="Medina M."/>
        </authorList>
    </citation>
    <scope>NUCLEOTIDE SEQUENCE</scope>
</reference>
<dbReference type="GeneID" id="3671173"/>
<dbReference type="EMBL" id="MT383636">
    <property type="protein sequence ID" value="QWM92938.1"/>
    <property type="molecule type" value="Genomic_DNA"/>
</dbReference>
<evidence type="ECO:0000256" key="2">
    <source>
        <dbReference type="ARBA" id="ARBA00022980"/>
    </source>
</evidence>
<evidence type="ECO:0000256" key="3">
    <source>
        <dbReference type="ARBA" id="ARBA00023274"/>
    </source>
</evidence>
<dbReference type="InterPro" id="IPR057258">
    <property type="entry name" value="Ribosomal_uS3"/>
</dbReference>
<dbReference type="GO" id="GO:0005840">
    <property type="term" value="C:ribosome"/>
    <property type="evidence" value="ECO:0007669"/>
    <property type="project" value="UniProtKB-KW"/>
</dbReference>
<protein>
    <submittedName>
        <fullName evidence="5">Ribosomal protein S3</fullName>
    </submittedName>
</protein>
<reference evidence="6" key="4">
    <citation type="journal article" date="2021" name="Ecol Indic">
        <title>Morphological and molecular identification reveals that waters from an isolated oasis in Tamanrasset (extreme South of Algerian Sahara) are colonized by opportunistic and pollution-tolerant diatom species.</title>
        <authorList>
            <person name="Gastineau R."/>
            <person name="Hamedi C."/>
            <person name="Baba Hamed M.B."/>
            <person name="Abi-Ayad S.-M.E.-A."/>
            <person name="Bak M."/>
            <person name="Lemieux C."/>
            <person name="Turmel M."/>
            <person name="Dobosz S."/>
            <person name="Wrobel R.J."/>
            <person name="Kierzek A."/>
            <person name="Lange-Bertalot H."/>
            <person name="Witkowski A."/>
        </authorList>
    </citation>
    <scope>NUCLEOTIDE SEQUENCE</scope>
    <source>
        <strain evidence="6">SZCER1827</strain>
    </source>
</reference>
<reference evidence="5" key="1">
    <citation type="journal article" date="2004" name="Science">
        <title>The genome of the diatom Thalassiosira pseudonana: ecology, evolution, and metabolism.</title>
        <authorList>
            <person name="Armbrust E.V."/>
            <person name="Berges J.A."/>
            <person name="Bowler C."/>
            <person name="Green B.R."/>
            <person name="Martinez D."/>
            <person name="Putnam N.H."/>
            <person name="Zhou S."/>
            <person name="Allen A.E."/>
            <person name="Apt K.E."/>
            <person name="Bechner M."/>
            <person name="Brzezinski M.A."/>
            <person name="Chaal B.K."/>
            <person name="Chiovitti A."/>
            <person name="Davis A.K."/>
            <person name="Demarest M.S."/>
            <person name="Detter J.C."/>
            <person name="Glavina T."/>
            <person name="Goodstein D."/>
            <person name="Hadi M.Z."/>
            <person name="Hellsten U."/>
            <person name="Hildebrand M."/>
            <person name="Jenkins B.D."/>
            <person name="Jurka J."/>
            <person name="Kapitonov V.V."/>
            <person name="Kroger N."/>
            <person name="Lau W.W."/>
            <person name="Lane T.W."/>
            <person name="Larimer F.W."/>
            <person name="Lippmeier J.C."/>
            <person name="Lucas S."/>
            <person name="Medina M."/>
            <person name="Montsant A."/>
            <person name="Obornik M."/>
            <person name="Parker M.S."/>
            <person name="Palenik B."/>
            <person name="Pazour G.J."/>
            <person name="Richardson P.M."/>
            <person name="Rynearson T.A."/>
            <person name="Saito M.A."/>
            <person name="Schwartz D.C."/>
            <person name="Thamatrakoln K."/>
            <person name="Valentin K."/>
            <person name="Vardi A."/>
            <person name="Wilkerson F.P."/>
            <person name="Rokhsar D.S."/>
        </authorList>
    </citation>
    <scope>NUCLEOTIDE SEQUENCE</scope>
</reference>
<keyword evidence="2 5" id="KW-0689">Ribosomal protein</keyword>
<dbReference type="InterPro" id="IPR036419">
    <property type="entry name" value="Ribosomal_S3_C_sf"/>
</dbReference>
<evidence type="ECO:0000313" key="6">
    <source>
        <dbReference type="EMBL" id="QWM92938.1"/>
    </source>
</evidence>
<dbReference type="EMBL" id="DQ186202">
    <property type="protein sequence ID" value="AAZ99418.1"/>
    <property type="molecule type" value="Genomic_DNA"/>
</dbReference>
<dbReference type="AlphaFoldDB" id="Q3S286"/>
<dbReference type="RefSeq" id="YP_316611.1">
    <property type="nucleotide sequence ID" value="NC_007405.1"/>
</dbReference>
<gene>
    <name evidence="5" type="primary">rps3</name>
</gene>
<name>Q3S286_THAPS</name>
<sequence>MGQKVDARIFRLGVGKKNWELKHIEKNNEESSLYLYKTLEIQKYLNRFFSLYKVKIHNCKIFYSNNSLQLFISFYITEKTIYIINKNLTKYQKKLSIRFKRPCIQKKNKKSILSYKPNLKQTMMLQEFQDILLESLTIYTKGKVNIFVTMQNLNNQKNLSYNRIKNWKTIFKQLKKFVRNSFFKEAINILFVNITKRKSAKLLAEFISDQFKINQLKTDQMAISRKDNYFLGFLKQTIKLLINAEVSGLTGIKIVIKGRFNRAPRAKSVTIQFGKFSLQSFDSKIDYFQSTAYTINGTFGVKVWMREN</sequence>
<proteinExistence type="inferred from homology"/>
<keyword evidence="5" id="KW-0496">Mitochondrion</keyword>
<comment type="similarity">
    <text evidence="1">Belongs to the universal ribosomal protein uS3 family.</text>
</comment>
<organism evidence="5">
    <name type="scientific">Thalassiosira pseudonana</name>
    <name type="common">Marine diatom</name>
    <name type="synonym">Cyclotella nana</name>
    <dbReference type="NCBI Taxonomy" id="35128"/>
    <lineage>
        <taxon>Eukaryota</taxon>
        <taxon>Sar</taxon>
        <taxon>Stramenopiles</taxon>
        <taxon>Ochrophyta</taxon>
        <taxon>Bacillariophyta</taxon>
        <taxon>Coscinodiscophyceae</taxon>
        <taxon>Thalassiosirophycidae</taxon>
        <taxon>Thalassiosirales</taxon>
        <taxon>Thalassiosiraceae</taxon>
        <taxon>Thalassiosira</taxon>
    </lineage>
</organism>
<dbReference type="Pfam" id="PF00189">
    <property type="entry name" value="Ribosomal_S3_C"/>
    <property type="match status" value="1"/>
</dbReference>
<dbReference type="SUPFAM" id="SSF54821">
    <property type="entry name" value="Ribosomal protein S3 C-terminal domain"/>
    <property type="match status" value="1"/>
</dbReference>
<dbReference type="Gene3D" id="3.30.1140.32">
    <property type="entry name" value="Ribosomal protein S3, C-terminal domain"/>
    <property type="match status" value="1"/>
</dbReference>
<reference evidence="5" key="2">
    <citation type="submission" date="2005-08" db="EMBL/GenBank/DDBJ databases">
        <authorList>
            <person name="Oudot-Le Secq M.-P."/>
            <person name="Green B.R."/>
        </authorList>
    </citation>
    <scope>NUCLEOTIDE SEQUENCE</scope>
</reference>
<dbReference type="GO" id="GO:0003735">
    <property type="term" value="F:structural constituent of ribosome"/>
    <property type="evidence" value="ECO:0007669"/>
    <property type="project" value="InterPro"/>
</dbReference>
<evidence type="ECO:0000313" key="5">
    <source>
        <dbReference type="EMBL" id="AAZ99418.1"/>
    </source>
</evidence>
<dbReference type="InterPro" id="IPR001351">
    <property type="entry name" value="Ribosomal_uS3_C"/>
</dbReference>
<dbReference type="PANTHER" id="PTHR11760:SF19">
    <property type="entry name" value="SMALL RIBOSOMAL SUBUNIT PROTEIN US3C"/>
    <property type="match status" value="1"/>
</dbReference>
<evidence type="ECO:0000259" key="4">
    <source>
        <dbReference type="Pfam" id="PF00189"/>
    </source>
</evidence>
<keyword evidence="3" id="KW-0687">Ribonucleoprotein</keyword>
<dbReference type="PANTHER" id="PTHR11760">
    <property type="entry name" value="30S/40S RIBOSOMAL PROTEIN S3"/>
    <property type="match status" value="1"/>
</dbReference>
<geneLocation type="mitochondrion" evidence="5"/>